<evidence type="ECO:0000313" key="2">
    <source>
        <dbReference type="EMBL" id="MFD1932233.1"/>
    </source>
</evidence>
<keyword evidence="1" id="KW-1133">Transmembrane helix</keyword>
<comment type="caution">
    <text evidence="2">The sequence shown here is derived from an EMBL/GenBank/DDBJ whole genome shotgun (WGS) entry which is preliminary data.</text>
</comment>
<dbReference type="RefSeq" id="WP_379572311.1">
    <property type="nucleotide sequence ID" value="NZ_JBHUFV010000019.1"/>
</dbReference>
<dbReference type="Gene3D" id="3.75.10.10">
    <property type="entry name" value="L-arginine/glycine Amidinotransferase, Chain A"/>
    <property type="match status" value="1"/>
</dbReference>
<proteinExistence type="predicted"/>
<dbReference type="Proteomes" id="UP001597368">
    <property type="component" value="Unassembled WGS sequence"/>
</dbReference>
<keyword evidence="3" id="KW-1185">Reference proteome</keyword>
<keyword evidence="1" id="KW-0812">Transmembrane</keyword>
<dbReference type="EMBL" id="JBHUFV010000019">
    <property type="protein sequence ID" value="MFD1932233.1"/>
    <property type="molecule type" value="Genomic_DNA"/>
</dbReference>
<keyword evidence="1" id="KW-0472">Membrane</keyword>
<accession>A0ABW4SS60</accession>
<evidence type="ECO:0000313" key="3">
    <source>
        <dbReference type="Proteomes" id="UP001597368"/>
    </source>
</evidence>
<name>A0ABW4SS60_9ACTN</name>
<feature type="transmembrane region" description="Helical" evidence="1">
    <location>
        <begin position="143"/>
        <end position="169"/>
    </location>
</feature>
<protein>
    <submittedName>
        <fullName evidence="2">DUF4436 family protein</fullName>
    </submittedName>
</protein>
<dbReference type="SUPFAM" id="SSF55909">
    <property type="entry name" value="Pentein"/>
    <property type="match status" value="1"/>
</dbReference>
<gene>
    <name evidence="2" type="ORF">ACFSKW_12185</name>
</gene>
<evidence type="ECO:0000256" key="1">
    <source>
        <dbReference type="SAM" id="Phobius"/>
    </source>
</evidence>
<organism evidence="2 3">
    <name type="scientific">Nonomuraea mangrovi</name>
    <dbReference type="NCBI Taxonomy" id="2316207"/>
    <lineage>
        <taxon>Bacteria</taxon>
        <taxon>Bacillati</taxon>
        <taxon>Actinomycetota</taxon>
        <taxon>Actinomycetes</taxon>
        <taxon>Streptosporangiales</taxon>
        <taxon>Streptosporangiaceae</taxon>
        <taxon>Nonomuraea</taxon>
    </lineage>
</organism>
<reference evidence="3" key="1">
    <citation type="journal article" date="2019" name="Int. J. Syst. Evol. Microbiol.">
        <title>The Global Catalogue of Microorganisms (GCM) 10K type strain sequencing project: providing services to taxonomists for standard genome sequencing and annotation.</title>
        <authorList>
            <consortium name="The Broad Institute Genomics Platform"/>
            <consortium name="The Broad Institute Genome Sequencing Center for Infectious Disease"/>
            <person name="Wu L."/>
            <person name="Ma J."/>
        </authorList>
    </citation>
    <scope>NUCLEOTIDE SEQUENCE [LARGE SCALE GENOMIC DNA]</scope>
    <source>
        <strain evidence="3">ICMP 6774ER</strain>
    </source>
</reference>
<sequence length="216" mass="23321">MNTARDRIDISASIQRVDLTARELTLRLLVVPRGDRGEAGGLAPASDLTLLTSASVRGDLRLPAHARISSVDVPVTLGGRTVADYPFDAYGTEIEVVAQMDGAAVPVNMTLTGSDPLFTQLVTAEQSGGMAYFDVTVERTTSVLLFAIFLMAAMWALASAVVTATWFLISRRRGLVWPALGWMARHNAEVVPVAYGEITKNGGSLHCSTMELRRDW</sequence>
<dbReference type="InterPro" id="IPR027948">
    <property type="entry name" value="DUF4436"/>
</dbReference>
<dbReference type="Pfam" id="PF14494">
    <property type="entry name" value="DUF4436"/>
    <property type="match status" value="1"/>
</dbReference>